<comment type="caution">
    <text evidence="8">The sequence shown here is derived from an EMBL/GenBank/DDBJ whole genome shotgun (WGS) entry which is preliminary data.</text>
</comment>
<dbReference type="PANTHER" id="PTHR45138">
    <property type="entry name" value="REGULATORY COMPONENTS OF SENSORY TRANSDUCTION SYSTEM"/>
    <property type="match status" value="1"/>
</dbReference>
<sequence>MKLRTAMLLLTLLGGSSFAQDEDLGQAIERARHLSVTEAVPASQPAIDALMKRLDEATPRQRVEIRLLHIRNLALQGDYGKAIGQIKELLGNPISDDQRLRALRLAANLGINVGQHEWGFAQLKAALELSGESDDLVERSRILSLAGFVHSIVGDHERAIDYATQSMAIAGQSGDTSQQCQAGQRLAVAYRYAERYEEARAAARNALSLCRDVNDQVYTGTSELELGHLALEKGDLAAAQRWADRGLERLRQAGWADGVLTGKHLQAQLAAERGESKQAIELAEELIERTDERELWHRKSELHRLVAEQQAEREEFAEAYRHMVAHSEARDRFIDEDRTRRLAILEVEFDMQRQEQELELLREQKRVAELEAQSRRQQARVRWMATGFALFLFLILVLLLVHVLRERRHYRRLSELDGLTRVSNHTRFFDTARMLVEESRRGGHPLVLALGDIDHFKQVNDEHGHIAGDKALRQVARVLCENFPGLGHVGRIGGEEFAVCVPDSQLEPVLEQLEQVRKDLAEIQYGGNGKPLTMSFGVAELAPDEALEDLRKRADEALYEAKGGGRNSVVVAEPERFG</sequence>
<comment type="catalytic activity">
    <reaction evidence="3">
        <text>2 GTP = 3',3'-c-di-GMP + 2 diphosphate</text>
        <dbReference type="Rhea" id="RHEA:24898"/>
        <dbReference type="ChEBI" id="CHEBI:33019"/>
        <dbReference type="ChEBI" id="CHEBI:37565"/>
        <dbReference type="ChEBI" id="CHEBI:58805"/>
        <dbReference type="EC" id="2.7.7.65"/>
    </reaction>
</comment>
<comment type="cofactor">
    <cofactor evidence="1">
        <name>Mg(2+)</name>
        <dbReference type="ChEBI" id="CHEBI:18420"/>
    </cofactor>
</comment>
<evidence type="ECO:0000256" key="1">
    <source>
        <dbReference type="ARBA" id="ARBA00001946"/>
    </source>
</evidence>
<keyword evidence="6" id="KW-0732">Signal</keyword>
<keyword evidence="9" id="KW-1185">Reference proteome</keyword>
<dbReference type="InterPro" id="IPR043128">
    <property type="entry name" value="Rev_trsase/Diguanyl_cyclase"/>
</dbReference>
<dbReference type="AlphaFoldDB" id="A0A3E1K869"/>
<gene>
    <name evidence="8" type="ORF">DZC52_08805</name>
</gene>
<feature type="coiled-coil region" evidence="4">
    <location>
        <begin position="344"/>
        <end position="380"/>
    </location>
</feature>
<keyword evidence="5" id="KW-1133">Transmembrane helix</keyword>
<dbReference type="EC" id="2.7.7.65" evidence="2"/>
<dbReference type="SUPFAM" id="SSF48452">
    <property type="entry name" value="TPR-like"/>
    <property type="match status" value="1"/>
</dbReference>
<dbReference type="NCBIfam" id="TIGR00254">
    <property type="entry name" value="GGDEF"/>
    <property type="match status" value="1"/>
</dbReference>
<name>A0A3E1K869_9GAMM</name>
<dbReference type="PANTHER" id="PTHR45138:SF9">
    <property type="entry name" value="DIGUANYLATE CYCLASE DGCM-RELATED"/>
    <property type="match status" value="1"/>
</dbReference>
<evidence type="ECO:0000256" key="3">
    <source>
        <dbReference type="ARBA" id="ARBA00034247"/>
    </source>
</evidence>
<reference evidence="8 9" key="1">
    <citation type="submission" date="2018-08" db="EMBL/GenBank/DDBJ databases">
        <title>Wenzhouxiangella salilacus sp. nov., a novel bacterium isolated from a saline lake in Xinjiang Province, China.</title>
        <authorList>
            <person name="Han S."/>
        </authorList>
    </citation>
    <scope>NUCLEOTIDE SEQUENCE [LARGE SCALE GENOMIC DNA]</scope>
    <source>
        <strain evidence="8 9">XDB06</strain>
    </source>
</reference>
<accession>A0A3E1K869</accession>
<dbReference type="InterPro" id="IPR011990">
    <property type="entry name" value="TPR-like_helical_dom_sf"/>
</dbReference>
<dbReference type="GO" id="GO:0052621">
    <property type="term" value="F:diguanylate cyclase activity"/>
    <property type="evidence" value="ECO:0007669"/>
    <property type="project" value="UniProtKB-EC"/>
</dbReference>
<dbReference type="OrthoDB" id="9803824at2"/>
<evidence type="ECO:0000259" key="7">
    <source>
        <dbReference type="PROSITE" id="PS50887"/>
    </source>
</evidence>
<evidence type="ECO:0000256" key="2">
    <source>
        <dbReference type="ARBA" id="ARBA00012528"/>
    </source>
</evidence>
<dbReference type="InterPro" id="IPR029787">
    <property type="entry name" value="Nucleotide_cyclase"/>
</dbReference>
<dbReference type="Proteomes" id="UP000260351">
    <property type="component" value="Unassembled WGS sequence"/>
</dbReference>
<organism evidence="8 9">
    <name type="scientific">Wenzhouxiangella sediminis</name>
    <dbReference type="NCBI Taxonomy" id="1792836"/>
    <lineage>
        <taxon>Bacteria</taxon>
        <taxon>Pseudomonadati</taxon>
        <taxon>Pseudomonadota</taxon>
        <taxon>Gammaproteobacteria</taxon>
        <taxon>Chromatiales</taxon>
        <taxon>Wenzhouxiangellaceae</taxon>
        <taxon>Wenzhouxiangella</taxon>
    </lineage>
</organism>
<keyword evidence="5" id="KW-0812">Transmembrane</keyword>
<dbReference type="CDD" id="cd01949">
    <property type="entry name" value="GGDEF"/>
    <property type="match status" value="1"/>
</dbReference>
<dbReference type="InterPro" id="IPR000160">
    <property type="entry name" value="GGDEF_dom"/>
</dbReference>
<feature type="domain" description="GGDEF" evidence="7">
    <location>
        <begin position="444"/>
        <end position="574"/>
    </location>
</feature>
<protein>
    <recommendedName>
        <fullName evidence="2">diguanylate cyclase</fullName>
        <ecNumber evidence="2">2.7.7.65</ecNumber>
    </recommendedName>
</protein>
<dbReference type="RefSeq" id="WP_116650768.1">
    <property type="nucleotide sequence ID" value="NZ_QUZK01000037.1"/>
</dbReference>
<dbReference type="FunFam" id="3.30.70.270:FF:000001">
    <property type="entry name" value="Diguanylate cyclase domain protein"/>
    <property type="match status" value="1"/>
</dbReference>
<evidence type="ECO:0000313" key="8">
    <source>
        <dbReference type="EMBL" id="RFF30167.1"/>
    </source>
</evidence>
<keyword evidence="4" id="KW-0175">Coiled coil</keyword>
<keyword evidence="5" id="KW-0472">Membrane</keyword>
<dbReference type="Gene3D" id="1.25.40.10">
    <property type="entry name" value="Tetratricopeptide repeat domain"/>
    <property type="match status" value="1"/>
</dbReference>
<dbReference type="Pfam" id="PF00990">
    <property type="entry name" value="GGDEF"/>
    <property type="match status" value="1"/>
</dbReference>
<evidence type="ECO:0000256" key="4">
    <source>
        <dbReference type="SAM" id="Coils"/>
    </source>
</evidence>
<dbReference type="PROSITE" id="PS50887">
    <property type="entry name" value="GGDEF"/>
    <property type="match status" value="1"/>
</dbReference>
<dbReference type="Gene3D" id="3.30.70.270">
    <property type="match status" value="1"/>
</dbReference>
<proteinExistence type="predicted"/>
<feature type="signal peptide" evidence="6">
    <location>
        <begin position="1"/>
        <end position="19"/>
    </location>
</feature>
<evidence type="ECO:0000256" key="6">
    <source>
        <dbReference type="SAM" id="SignalP"/>
    </source>
</evidence>
<feature type="transmembrane region" description="Helical" evidence="5">
    <location>
        <begin position="383"/>
        <end position="404"/>
    </location>
</feature>
<evidence type="ECO:0000256" key="5">
    <source>
        <dbReference type="SAM" id="Phobius"/>
    </source>
</evidence>
<dbReference type="SMART" id="SM00267">
    <property type="entry name" value="GGDEF"/>
    <property type="match status" value="1"/>
</dbReference>
<dbReference type="SUPFAM" id="SSF55073">
    <property type="entry name" value="Nucleotide cyclase"/>
    <property type="match status" value="1"/>
</dbReference>
<feature type="chain" id="PRO_5017777430" description="diguanylate cyclase" evidence="6">
    <location>
        <begin position="20"/>
        <end position="578"/>
    </location>
</feature>
<dbReference type="InterPro" id="IPR050469">
    <property type="entry name" value="Diguanylate_Cyclase"/>
</dbReference>
<evidence type="ECO:0000313" key="9">
    <source>
        <dbReference type="Proteomes" id="UP000260351"/>
    </source>
</evidence>
<dbReference type="EMBL" id="QUZK01000037">
    <property type="protein sequence ID" value="RFF30167.1"/>
    <property type="molecule type" value="Genomic_DNA"/>
</dbReference>